<dbReference type="STRING" id="1054147.F4PWJ8"/>
<evidence type="ECO:0000259" key="9">
    <source>
        <dbReference type="Pfam" id="PF04158"/>
    </source>
</evidence>
<dbReference type="SMART" id="SM00320">
    <property type="entry name" value="WD40"/>
    <property type="match status" value="7"/>
</dbReference>
<dbReference type="OrthoDB" id="10249065at2759"/>
<dbReference type="GeneID" id="14872159"/>
<dbReference type="PRINTS" id="PR00320">
    <property type="entry name" value="GPROTEINBRPT"/>
</dbReference>
<dbReference type="InterPro" id="IPR001680">
    <property type="entry name" value="WD40_rpt"/>
</dbReference>
<dbReference type="InterPro" id="IPR007287">
    <property type="entry name" value="Sof1"/>
</dbReference>
<evidence type="ECO:0000313" key="11">
    <source>
        <dbReference type="Proteomes" id="UP000007797"/>
    </source>
</evidence>
<evidence type="ECO:0000256" key="4">
    <source>
        <dbReference type="ARBA" id="ARBA00022737"/>
    </source>
</evidence>
<dbReference type="SUPFAM" id="SSF50978">
    <property type="entry name" value="WD40 repeat-like"/>
    <property type="match status" value="1"/>
</dbReference>
<evidence type="ECO:0000256" key="1">
    <source>
        <dbReference type="ARBA" id="ARBA00004604"/>
    </source>
</evidence>
<feature type="domain" description="Sof1-like protein" evidence="9">
    <location>
        <begin position="354"/>
        <end position="433"/>
    </location>
</feature>
<evidence type="ECO:0000256" key="6">
    <source>
        <dbReference type="ARBA" id="ARBA00023274"/>
    </source>
</evidence>
<evidence type="ECO:0000256" key="3">
    <source>
        <dbReference type="ARBA" id="ARBA00022574"/>
    </source>
</evidence>
<protein>
    <recommendedName>
        <fullName evidence="9">Sof1-like protein domain-containing protein</fullName>
    </recommendedName>
</protein>
<reference evidence="11" key="1">
    <citation type="journal article" date="2011" name="Genome Res.">
        <title>Phylogeny-wide analysis of social amoeba genomes highlights ancient origins for complex intercellular communication.</title>
        <authorList>
            <person name="Heidel A.J."/>
            <person name="Lawal H.M."/>
            <person name="Felder M."/>
            <person name="Schilde C."/>
            <person name="Helps N.R."/>
            <person name="Tunggal B."/>
            <person name="Rivero F."/>
            <person name="John U."/>
            <person name="Schleicher M."/>
            <person name="Eichinger L."/>
            <person name="Platzer M."/>
            <person name="Noegel A.A."/>
            <person name="Schaap P."/>
            <person name="Gloeckner G."/>
        </authorList>
    </citation>
    <scope>NUCLEOTIDE SEQUENCE [LARGE SCALE GENOMIC DNA]</scope>
    <source>
        <strain evidence="11">SH3</strain>
    </source>
</reference>
<dbReference type="CDD" id="cd00200">
    <property type="entry name" value="WD40"/>
    <property type="match status" value="1"/>
</dbReference>
<evidence type="ECO:0000256" key="8">
    <source>
        <dbReference type="SAM" id="MobiDB-lite"/>
    </source>
</evidence>
<evidence type="ECO:0000313" key="10">
    <source>
        <dbReference type="EMBL" id="EGG20362.1"/>
    </source>
</evidence>
<dbReference type="AlphaFoldDB" id="F4PWJ8"/>
<keyword evidence="5" id="KW-0539">Nucleus</keyword>
<gene>
    <name evidence="10" type="ORF">DFA_07486</name>
</gene>
<evidence type="ECO:0000256" key="7">
    <source>
        <dbReference type="PROSITE-ProRule" id="PRU00221"/>
    </source>
</evidence>
<feature type="compositionally biased region" description="Basic and acidic residues" evidence="8">
    <location>
        <begin position="7"/>
        <end position="33"/>
    </location>
</feature>
<dbReference type="PANTHER" id="PTHR22851:SF0">
    <property type="entry name" value="DDB1- AND CUL4-ASSOCIATED FACTOR 13"/>
    <property type="match status" value="1"/>
</dbReference>
<dbReference type="EMBL" id="GL883013">
    <property type="protein sequence ID" value="EGG20362.1"/>
    <property type="molecule type" value="Genomic_DNA"/>
</dbReference>
<feature type="region of interest" description="Disordered" evidence="8">
    <location>
        <begin position="414"/>
        <end position="445"/>
    </location>
</feature>
<dbReference type="Pfam" id="PF04158">
    <property type="entry name" value="Sof1"/>
    <property type="match status" value="1"/>
</dbReference>
<dbReference type="PROSITE" id="PS50294">
    <property type="entry name" value="WD_REPEATS_REGION"/>
    <property type="match status" value="3"/>
</dbReference>
<feature type="repeat" description="WD" evidence="7">
    <location>
        <begin position="321"/>
        <end position="353"/>
    </location>
</feature>
<feature type="repeat" description="WD" evidence="7">
    <location>
        <begin position="105"/>
        <end position="139"/>
    </location>
</feature>
<dbReference type="InterPro" id="IPR051733">
    <property type="entry name" value="WD_repeat_DCAF13/WDSOF1"/>
</dbReference>
<feature type="repeat" description="WD" evidence="7">
    <location>
        <begin position="62"/>
        <end position="104"/>
    </location>
</feature>
<dbReference type="OMA" id="EDHNAYI"/>
<feature type="region of interest" description="Disordered" evidence="8">
    <location>
        <begin position="1"/>
        <end position="33"/>
    </location>
</feature>
<dbReference type="PROSITE" id="PS50082">
    <property type="entry name" value="WD_REPEATS_2"/>
    <property type="match status" value="4"/>
</dbReference>
<proteinExistence type="inferred from homology"/>
<evidence type="ECO:0000256" key="5">
    <source>
        <dbReference type="ARBA" id="ARBA00023242"/>
    </source>
</evidence>
<accession>F4PWJ8</accession>
<sequence>MKVKVLSRSEEKDTKETSTDIVKSHKNLDPNLHPLERPREYMRALNSVKIDKLFAKPFVASLTGHHDGIFTMRRHHNTINCFASGACDGEVKIWNLTTLSERSTIKAHEGYVRGLSFSWEENKLFTCGEDQTVKIWKLDPIDHQCDGEVVSVFRGKHSFTSVDCQRYTNTFATSGINVEIWDANRASPMQTLSWGHASVSRVRFNPIETHVLASCTSDREVILYDTRQQSPAQKLITQMRSNSIAWNPQISHMLALANEDENAYQYDIRKLNKAMSVHRDHVGAVLDVDYAPTGREIVTGSYDKTIRIFTNEQYNSREVYFTNRMQRIFSVLYTGDANFVLSGSDDMNIRVWKANATAMLGPLSSKQFSDKNYKEKLQEKFSEIPQLKTIKDHRRVPKAIYKKRYVKNVVHVSKERREEKQRKFSKQNLGPKKKLLSQHTITVEK</sequence>
<dbReference type="PANTHER" id="PTHR22851">
    <property type="entry name" value="U3 SMALL NUCLEOLAR RNA U3 SNORNA ASSOCIATED PROTEIN"/>
    <property type="match status" value="1"/>
</dbReference>
<feature type="repeat" description="WD" evidence="7">
    <location>
        <begin position="278"/>
        <end position="309"/>
    </location>
</feature>
<comment type="subcellular location">
    <subcellularLocation>
        <location evidence="1">Nucleus</location>
        <location evidence="1">Nucleolus</location>
    </subcellularLocation>
</comment>
<dbReference type="InterPro" id="IPR020472">
    <property type="entry name" value="WD40_PAC1"/>
</dbReference>
<dbReference type="RefSeq" id="XP_004367345.1">
    <property type="nucleotide sequence ID" value="XM_004367288.1"/>
</dbReference>
<keyword evidence="11" id="KW-1185">Reference proteome</keyword>
<dbReference type="Proteomes" id="UP000007797">
    <property type="component" value="Unassembled WGS sequence"/>
</dbReference>
<dbReference type="Pfam" id="PF00400">
    <property type="entry name" value="WD40"/>
    <property type="match status" value="5"/>
</dbReference>
<keyword evidence="6" id="KW-0687">Ribonucleoprotein</keyword>
<organism evidence="10 11">
    <name type="scientific">Cavenderia fasciculata</name>
    <name type="common">Slime mold</name>
    <name type="synonym">Dictyostelium fasciculatum</name>
    <dbReference type="NCBI Taxonomy" id="261658"/>
    <lineage>
        <taxon>Eukaryota</taxon>
        <taxon>Amoebozoa</taxon>
        <taxon>Evosea</taxon>
        <taxon>Eumycetozoa</taxon>
        <taxon>Dictyostelia</taxon>
        <taxon>Acytosteliales</taxon>
        <taxon>Cavenderiaceae</taxon>
        <taxon>Cavenderia</taxon>
    </lineage>
</organism>
<comment type="similarity">
    <text evidence="2">Belongs to the WD repeat DCAF13/WDSOF1 family.</text>
</comment>
<dbReference type="InterPro" id="IPR015943">
    <property type="entry name" value="WD40/YVTN_repeat-like_dom_sf"/>
</dbReference>
<keyword evidence="4" id="KW-0677">Repeat</keyword>
<evidence type="ECO:0000256" key="2">
    <source>
        <dbReference type="ARBA" id="ARBA00005649"/>
    </source>
</evidence>
<dbReference type="Gene3D" id="2.130.10.10">
    <property type="entry name" value="YVTN repeat-like/Quinoprotein amine dehydrogenase"/>
    <property type="match status" value="2"/>
</dbReference>
<dbReference type="GO" id="GO:0000462">
    <property type="term" value="P:maturation of SSU-rRNA from tricistronic rRNA transcript (SSU-rRNA, 5.8S rRNA, LSU-rRNA)"/>
    <property type="evidence" value="ECO:0007669"/>
    <property type="project" value="TreeGrafter"/>
</dbReference>
<keyword evidence="3 7" id="KW-0853">WD repeat</keyword>
<dbReference type="GO" id="GO:0032040">
    <property type="term" value="C:small-subunit processome"/>
    <property type="evidence" value="ECO:0007669"/>
    <property type="project" value="TreeGrafter"/>
</dbReference>
<dbReference type="InterPro" id="IPR036322">
    <property type="entry name" value="WD40_repeat_dom_sf"/>
</dbReference>
<dbReference type="KEGG" id="dfa:DFA_07486"/>
<name>F4PWJ8_CACFS</name>